<keyword evidence="1" id="KW-1133">Transmembrane helix</keyword>
<dbReference type="EMBL" id="JAQIFT010000049">
    <property type="protein sequence ID" value="MDA3732580.1"/>
    <property type="molecule type" value="Genomic_DNA"/>
</dbReference>
<feature type="transmembrane region" description="Helical" evidence="1">
    <location>
        <begin position="119"/>
        <end position="141"/>
    </location>
</feature>
<evidence type="ECO:0008006" key="4">
    <source>
        <dbReference type="Google" id="ProtNLM"/>
    </source>
</evidence>
<evidence type="ECO:0000313" key="2">
    <source>
        <dbReference type="EMBL" id="MDA3732580.1"/>
    </source>
</evidence>
<feature type="transmembrane region" description="Helical" evidence="1">
    <location>
        <begin position="64"/>
        <end position="83"/>
    </location>
</feature>
<proteinExistence type="predicted"/>
<keyword evidence="3" id="KW-1185">Reference proteome</keyword>
<comment type="caution">
    <text evidence="2">The sequence shown here is derived from an EMBL/GenBank/DDBJ whole genome shotgun (WGS) entry which is preliminary data.</text>
</comment>
<feature type="transmembrane region" description="Helical" evidence="1">
    <location>
        <begin position="162"/>
        <end position="180"/>
    </location>
</feature>
<sequence length="188" mass="20753">MKRAIKSFSKGFMNTDLVWLMVCMIGILVGSLYGVSMKSDVAFMGSLTTIVQGNALIQENSFLILKKAVCIHLIQLLGIWVTGLTKPTRYLGMAILFFIGFNYGFSICGILMLYGLKGIIMSVLLFGIQAVALLFLGIMVGEHSLRYGVKGKESYGKVYHQLIIYCVVGAIVISLVDAYVQPFVRNLF</sequence>
<dbReference type="Proteomes" id="UP001169242">
    <property type="component" value="Unassembled WGS sequence"/>
</dbReference>
<reference evidence="2" key="1">
    <citation type="journal article" date="2023" name="Int. J. Syst. Evol. Microbiol.">
        <title>&lt;i&gt;Holtiella tumoricola&lt;/i&gt; gen. nov. sp. nov., isolated from a human clinical sample.</title>
        <authorList>
            <person name="Allen-Vercoe E."/>
            <person name="Daigneault M.C."/>
            <person name="Vancuren S.J."/>
            <person name="Cochrane K."/>
            <person name="O'Neal L.L."/>
            <person name="Sankaranarayanan K."/>
            <person name="Lawson P.A."/>
        </authorList>
    </citation>
    <scope>NUCLEOTIDE SEQUENCE</scope>
    <source>
        <strain evidence="2">CC70A</strain>
    </source>
</reference>
<keyword evidence="1" id="KW-0472">Membrane</keyword>
<organism evidence="2 3">
    <name type="scientific">Holtiella tumoricola</name>
    <dbReference type="NCBI Taxonomy" id="3018743"/>
    <lineage>
        <taxon>Bacteria</taxon>
        <taxon>Bacillati</taxon>
        <taxon>Bacillota</taxon>
        <taxon>Clostridia</taxon>
        <taxon>Lachnospirales</taxon>
        <taxon>Cellulosilyticaceae</taxon>
        <taxon>Holtiella</taxon>
    </lineage>
</organism>
<evidence type="ECO:0000313" key="3">
    <source>
        <dbReference type="Proteomes" id="UP001169242"/>
    </source>
</evidence>
<feature type="transmembrane region" description="Helical" evidence="1">
    <location>
        <begin position="90"/>
        <end position="113"/>
    </location>
</feature>
<protein>
    <recommendedName>
        <fullName evidence="4">Stage II sporulation protein M</fullName>
    </recommendedName>
</protein>
<keyword evidence="1" id="KW-0812">Transmembrane</keyword>
<gene>
    <name evidence="2" type="ORF">PBV87_13895</name>
</gene>
<evidence type="ECO:0000256" key="1">
    <source>
        <dbReference type="SAM" id="Phobius"/>
    </source>
</evidence>
<feature type="transmembrane region" description="Helical" evidence="1">
    <location>
        <begin position="12"/>
        <end position="35"/>
    </location>
</feature>
<dbReference type="AlphaFoldDB" id="A0AA42DPA2"/>
<dbReference type="RefSeq" id="WP_053983941.1">
    <property type="nucleotide sequence ID" value="NZ_JAQIFT010000049.1"/>
</dbReference>
<name>A0AA42DPA2_9FIRM</name>
<accession>A0AA42DPA2</accession>